<proteinExistence type="predicted"/>
<sequence length="206" mass="21055">MEVLSSGSKHSLIISARLRNTTTAANMYFRRKRGEEVLKVVVGSGESEGESSIVYGCELCMIGWVSRGGEGVAAVSCGPRGLAVGPGEGVGRRGSRSIRGVGLGSWDGKGIRVQFGTPAAAAIATLPVEAPAPAALSSPPICESSAAHIPTISVAPILSATSTAVATSSAATVIAADDLVFLQPLLRISHDSETIFGVITPRLQTE</sequence>
<keyword evidence="2" id="KW-1185">Reference proteome</keyword>
<dbReference type="Proteomes" id="UP001060085">
    <property type="component" value="Linkage Group LG06"/>
</dbReference>
<protein>
    <submittedName>
        <fullName evidence="1">Uncharacterized protein</fullName>
    </submittedName>
</protein>
<reference evidence="2" key="1">
    <citation type="journal article" date="2023" name="Nat. Plants">
        <title>Single-cell RNA sequencing provides a high-resolution roadmap for understanding the multicellular compartmentation of specialized metabolism.</title>
        <authorList>
            <person name="Sun S."/>
            <person name="Shen X."/>
            <person name="Li Y."/>
            <person name="Li Y."/>
            <person name="Wang S."/>
            <person name="Li R."/>
            <person name="Zhang H."/>
            <person name="Shen G."/>
            <person name="Guo B."/>
            <person name="Wei J."/>
            <person name="Xu J."/>
            <person name="St-Pierre B."/>
            <person name="Chen S."/>
            <person name="Sun C."/>
        </authorList>
    </citation>
    <scope>NUCLEOTIDE SEQUENCE [LARGE SCALE GENOMIC DNA]</scope>
</reference>
<name>A0ACC0AFJ9_CATRO</name>
<accession>A0ACC0AFJ9</accession>
<comment type="caution">
    <text evidence="1">The sequence shown here is derived from an EMBL/GenBank/DDBJ whole genome shotgun (WGS) entry which is preliminary data.</text>
</comment>
<evidence type="ECO:0000313" key="2">
    <source>
        <dbReference type="Proteomes" id="UP001060085"/>
    </source>
</evidence>
<dbReference type="EMBL" id="CM044706">
    <property type="protein sequence ID" value="KAI5659130.1"/>
    <property type="molecule type" value="Genomic_DNA"/>
</dbReference>
<gene>
    <name evidence="1" type="ORF">M9H77_27923</name>
</gene>
<organism evidence="1 2">
    <name type="scientific">Catharanthus roseus</name>
    <name type="common">Madagascar periwinkle</name>
    <name type="synonym">Vinca rosea</name>
    <dbReference type="NCBI Taxonomy" id="4058"/>
    <lineage>
        <taxon>Eukaryota</taxon>
        <taxon>Viridiplantae</taxon>
        <taxon>Streptophyta</taxon>
        <taxon>Embryophyta</taxon>
        <taxon>Tracheophyta</taxon>
        <taxon>Spermatophyta</taxon>
        <taxon>Magnoliopsida</taxon>
        <taxon>eudicotyledons</taxon>
        <taxon>Gunneridae</taxon>
        <taxon>Pentapetalae</taxon>
        <taxon>asterids</taxon>
        <taxon>lamiids</taxon>
        <taxon>Gentianales</taxon>
        <taxon>Apocynaceae</taxon>
        <taxon>Rauvolfioideae</taxon>
        <taxon>Vinceae</taxon>
        <taxon>Catharanthinae</taxon>
        <taxon>Catharanthus</taxon>
    </lineage>
</organism>
<evidence type="ECO:0000313" key="1">
    <source>
        <dbReference type="EMBL" id="KAI5659130.1"/>
    </source>
</evidence>